<gene>
    <name evidence="3" type="ORF">CVIRNUC_005395</name>
</gene>
<evidence type="ECO:0000313" key="4">
    <source>
        <dbReference type="Proteomes" id="UP001314263"/>
    </source>
</evidence>
<name>A0AAV1I7I5_9CHLO</name>
<evidence type="ECO:0000256" key="1">
    <source>
        <dbReference type="SAM" id="MobiDB-lite"/>
    </source>
</evidence>
<dbReference type="Proteomes" id="UP001314263">
    <property type="component" value="Unassembled WGS sequence"/>
</dbReference>
<keyword evidence="4" id="KW-1185">Reference proteome</keyword>
<evidence type="ECO:0000256" key="2">
    <source>
        <dbReference type="SAM" id="Phobius"/>
    </source>
</evidence>
<accession>A0AAV1I7I5</accession>
<dbReference type="EMBL" id="CAUYUE010000006">
    <property type="protein sequence ID" value="CAK0781524.1"/>
    <property type="molecule type" value="Genomic_DNA"/>
</dbReference>
<comment type="caution">
    <text evidence="3">The sequence shown here is derived from an EMBL/GenBank/DDBJ whole genome shotgun (WGS) entry which is preliminary data.</text>
</comment>
<feature type="region of interest" description="Disordered" evidence="1">
    <location>
        <begin position="121"/>
        <end position="203"/>
    </location>
</feature>
<sequence length="203" mass="21744">MGLAALVAAGLTHWCPPAYAELETVTAASATAIAKPLKEQKVDKEKVWLIFILGAAGLFGVTLLLENNERFFPAIYRANQAMSQAKKALKAKAQVQEAIDVEGGDARMQSAVEAGLLDARQRQKSGPDAGTSSAHEAQQERQPSSADVQSELQATSDEQLQSVIQEMQSRQQDSEHSQSEGSNGSDQRGADKIAAEPPNSRRS</sequence>
<reference evidence="3 4" key="1">
    <citation type="submission" date="2023-10" db="EMBL/GenBank/DDBJ databases">
        <authorList>
            <person name="Maclean D."/>
            <person name="Macfadyen A."/>
        </authorList>
    </citation>
    <scope>NUCLEOTIDE SEQUENCE [LARGE SCALE GENOMIC DNA]</scope>
</reference>
<feature type="compositionally biased region" description="Polar residues" evidence="1">
    <location>
        <begin position="130"/>
        <end position="171"/>
    </location>
</feature>
<feature type="transmembrane region" description="Helical" evidence="2">
    <location>
        <begin position="47"/>
        <end position="65"/>
    </location>
</feature>
<evidence type="ECO:0000313" key="3">
    <source>
        <dbReference type="EMBL" id="CAK0781524.1"/>
    </source>
</evidence>
<protein>
    <submittedName>
        <fullName evidence="3">Uncharacterized protein</fullName>
    </submittedName>
</protein>
<organism evidence="3 4">
    <name type="scientific">Coccomyxa viridis</name>
    <dbReference type="NCBI Taxonomy" id="1274662"/>
    <lineage>
        <taxon>Eukaryota</taxon>
        <taxon>Viridiplantae</taxon>
        <taxon>Chlorophyta</taxon>
        <taxon>core chlorophytes</taxon>
        <taxon>Trebouxiophyceae</taxon>
        <taxon>Trebouxiophyceae incertae sedis</taxon>
        <taxon>Coccomyxaceae</taxon>
        <taxon>Coccomyxa</taxon>
    </lineage>
</organism>
<keyword evidence="2" id="KW-0472">Membrane</keyword>
<dbReference type="AlphaFoldDB" id="A0AAV1I7I5"/>
<keyword evidence="2" id="KW-0812">Transmembrane</keyword>
<keyword evidence="2" id="KW-1133">Transmembrane helix</keyword>
<proteinExistence type="predicted"/>